<dbReference type="EMBL" id="KP027446">
    <property type="protein sequence ID" value="AJA42138.1"/>
    <property type="molecule type" value="Genomic_DNA"/>
</dbReference>
<dbReference type="Proteomes" id="UP000032690">
    <property type="component" value="Segment"/>
</dbReference>
<evidence type="ECO:0000313" key="2">
    <source>
        <dbReference type="Proteomes" id="UP000032690"/>
    </source>
</evidence>
<evidence type="ECO:0000313" key="1">
    <source>
        <dbReference type="EMBL" id="AJA42138.1"/>
    </source>
</evidence>
<organism evidence="1 2">
    <name type="scientific">Staphylococcus phage phiIPLA-RODI</name>
    <dbReference type="NCBI Taxonomy" id="1572703"/>
    <lineage>
        <taxon>Viruses</taxon>
        <taxon>Duplodnaviria</taxon>
        <taxon>Heunggongvirae</taxon>
        <taxon>Uroviricota</taxon>
        <taxon>Caudoviricetes</taxon>
        <taxon>Herelleviridae</taxon>
        <taxon>Twortvirinae</taxon>
        <taxon>Kayvirus</taxon>
        <taxon>Kayvirus rodi</taxon>
    </lineage>
</organism>
<protein>
    <submittedName>
        <fullName evidence="1">Uncharacterized protein</fullName>
    </submittedName>
</protein>
<name>A0A0D3MV89_9CAUD</name>
<sequence length="77" mass="9274">MTYITHRQIDYIVYLHKILEEFGYVDFEFKTYSEYSKLNTKQAGVYIRKLENEMTPNVYDAMEEKVCLEEIYGIGQE</sequence>
<proteinExistence type="predicted"/>
<reference evidence="1 2" key="1">
    <citation type="journal article" date="2015" name="Appl. Environ. Microbiol.">
        <title>Two Phages, phiIPLA-RODI and phiIPLA-C1C, Lyse Mono- and Dual-Species Staphylococcal Biofilms.</title>
        <authorList>
            <person name="Gutierrez D."/>
            <person name="Vandenheuvel D."/>
            <person name="Martinez B."/>
            <person name="Rodriguez A."/>
            <person name="Lavigne R."/>
            <person name="Garcia P."/>
        </authorList>
    </citation>
    <scope>NUCLEOTIDE SEQUENCE [LARGE SCALE GENOMIC DNA]</scope>
</reference>
<dbReference type="GeneID" id="26623284"/>
<dbReference type="KEGG" id="vg:26623284"/>
<dbReference type="RefSeq" id="YP_009196012.1">
    <property type="nucleotide sequence ID" value="NC_028765.1"/>
</dbReference>
<keyword evidence="2" id="KW-1185">Reference proteome</keyword>
<accession>A0A0D3MV89</accession>